<evidence type="ECO:0008006" key="4">
    <source>
        <dbReference type="Google" id="ProtNLM"/>
    </source>
</evidence>
<proteinExistence type="predicted"/>
<gene>
    <name evidence="2" type="ORF">AA0535_1971</name>
</gene>
<dbReference type="PANTHER" id="PTHR37953:SF1">
    <property type="entry name" value="UPF0127 PROTEIN MJ1496"/>
    <property type="match status" value="1"/>
</dbReference>
<dbReference type="InterPro" id="IPR038695">
    <property type="entry name" value="Saro_0823-like_sf"/>
</dbReference>
<accession>A0ABQ0Q3V5</accession>
<keyword evidence="1" id="KW-0732">Signal</keyword>
<dbReference type="EMBL" id="BAPV01000020">
    <property type="protein sequence ID" value="GBQ90187.1"/>
    <property type="molecule type" value="Genomic_DNA"/>
</dbReference>
<evidence type="ECO:0000256" key="1">
    <source>
        <dbReference type="SAM" id="SignalP"/>
    </source>
</evidence>
<feature type="signal peptide" evidence="1">
    <location>
        <begin position="1"/>
        <end position="25"/>
    </location>
</feature>
<dbReference type="Gene3D" id="2.60.120.1140">
    <property type="entry name" value="Protein of unknown function DUF192"/>
    <property type="match status" value="1"/>
</dbReference>
<dbReference type="InterPro" id="IPR003795">
    <property type="entry name" value="DUF192"/>
</dbReference>
<dbReference type="RefSeq" id="WP_264815875.1">
    <property type="nucleotide sequence ID" value="NZ_BAPV01000020.1"/>
</dbReference>
<reference evidence="2" key="1">
    <citation type="submission" date="2013-04" db="EMBL/GenBank/DDBJ databases">
        <title>The genome sequencing project of 58 acetic acid bacteria.</title>
        <authorList>
            <person name="Okamoto-Kainuma A."/>
            <person name="Ishikawa M."/>
            <person name="Umino S."/>
            <person name="Koizumi Y."/>
            <person name="Shiwa Y."/>
            <person name="Yoshikawa H."/>
            <person name="Matsutani M."/>
            <person name="Matsushita K."/>
        </authorList>
    </citation>
    <scope>NUCLEOTIDE SEQUENCE</scope>
    <source>
        <strain evidence="2">NRIC 0535</strain>
    </source>
</reference>
<protein>
    <recommendedName>
        <fullName evidence="4">DUF192 domain-containing protein</fullName>
    </recommendedName>
</protein>
<organism evidence="2 3">
    <name type="scientific">Asaia krungthepensis NRIC 0535</name>
    <dbReference type="NCBI Taxonomy" id="1307925"/>
    <lineage>
        <taxon>Bacteria</taxon>
        <taxon>Pseudomonadati</taxon>
        <taxon>Pseudomonadota</taxon>
        <taxon>Alphaproteobacteria</taxon>
        <taxon>Acetobacterales</taxon>
        <taxon>Acetobacteraceae</taxon>
        <taxon>Asaia</taxon>
    </lineage>
</organism>
<dbReference type="PANTHER" id="PTHR37953">
    <property type="entry name" value="UPF0127 PROTEIN MJ1496"/>
    <property type="match status" value="1"/>
</dbReference>
<name>A0ABQ0Q3V5_9PROT</name>
<feature type="chain" id="PRO_5046615855" description="DUF192 domain-containing protein" evidence="1">
    <location>
        <begin position="26"/>
        <end position="165"/>
    </location>
</feature>
<sequence length="165" mass="17382">MKTILRSGLLLANLAITAPILPSLAAEPKPAAAQVVLEKAPLSITDRQGTKHDFTVEIARTQKEKEAGEMARTSVPDGAGMLFLFNPPEAAAMWMHDTPVSLDIVFIGSDGRIQAIAERAVPFSERRLTGQGESVAVLETAAGAMEKAGIVVGDQVTSKALVVAH</sequence>
<dbReference type="Pfam" id="PF02643">
    <property type="entry name" value="DUF192"/>
    <property type="match status" value="1"/>
</dbReference>
<evidence type="ECO:0000313" key="2">
    <source>
        <dbReference type="EMBL" id="GBQ90187.1"/>
    </source>
</evidence>
<evidence type="ECO:0000313" key="3">
    <source>
        <dbReference type="Proteomes" id="UP001062776"/>
    </source>
</evidence>
<comment type="caution">
    <text evidence="2">The sequence shown here is derived from an EMBL/GenBank/DDBJ whole genome shotgun (WGS) entry which is preliminary data.</text>
</comment>
<dbReference type="Proteomes" id="UP001062776">
    <property type="component" value="Unassembled WGS sequence"/>
</dbReference>
<keyword evidence="3" id="KW-1185">Reference proteome</keyword>